<gene>
    <name evidence="2" type="ORF">SAMN05216190_103137</name>
</gene>
<dbReference type="STRING" id="289003.SAMN05216190_103137"/>
<dbReference type="RefSeq" id="WP_090497769.1">
    <property type="nucleotide sequence ID" value="NZ_FOWX01000003.1"/>
</dbReference>
<reference evidence="3" key="1">
    <citation type="submission" date="2016-10" db="EMBL/GenBank/DDBJ databases">
        <authorList>
            <person name="Varghese N."/>
            <person name="Submissions S."/>
        </authorList>
    </citation>
    <scope>NUCLEOTIDE SEQUENCE [LARGE SCALE GENOMIC DNA]</scope>
    <source>
        <strain evidence="3">DSM 17834</strain>
    </source>
</reference>
<evidence type="ECO:0000313" key="2">
    <source>
        <dbReference type="EMBL" id="SFO98559.1"/>
    </source>
</evidence>
<evidence type="ECO:0000313" key="3">
    <source>
        <dbReference type="Proteomes" id="UP000198784"/>
    </source>
</evidence>
<name>A0A1I5LME9_9PSED</name>
<dbReference type="EMBL" id="FOWX01000003">
    <property type="protein sequence ID" value="SFO98559.1"/>
    <property type="molecule type" value="Genomic_DNA"/>
</dbReference>
<accession>A0A1I5LME9</accession>
<dbReference type="GO" id="GO:0047661">
    <property type="term" value="F:amino-acid racemase activity"/>
    <property type="evidence" value="ECO:0007669"/>
    <property type="project" value="InterPro"/>
</dbReference>
<protein>
    <recommendedName>
        <fullName evidence="4">Asp/Glu/hydantoin racemase</fullName>
    </recommendedName>
</protein>
<organism evidence="2 3">
    <name type="scientific">Pseudomonas borbori</name>
    <dbReference type="NCBI Taxonomy" id="289003"/>
    <lineage>
        <taxon>Bacteria</taxon>
        <taxon>Pseudomonadati</taxon>
        <taxon>Pseudomonadota</taxon>
        <taxon>Gammaproteobacteria</taxon>
        <taxon>Pseudomonadales</taxon>
        <taxon>Pseudomonadaceae</taxon>
        <taxon>Pseudomonas</taxon>
    </lineage>
</organism>
<dbReference type="OrthoDB" id="978447at2"/>
<sequence>MTKRIAFIHTVGFLIEDFRARMRAEMPTADCFHILNESLLQDLLRGAPQPLVYRRVIDQIVLAADAQPDLIVVTCSSTSPAVDIARRIVPQPILKIDDPMAAQAVCSGPRIGLLCTAASTVEPSSALLHAHAAEQGRDITIKTVLRPEAYQALVAGDRARHDAILYEAASEISNEVDVLVLAQASLAHLRDALAADLSCRVLASPPLLIGEIVRFCTECPDGTKSQ</sequence>
<comment type="similarity">
    <text evidence="1">Belongs to the HyuE racemase family.</text>
</comment>
<dbReference type="InterPro" id="IPR015942">
    <property type="entry name" value="Asp/Glu/hydantoin_racemase"/>
</dbReference>
<evidence type="ECO:0000256" key="1">
    <source>
        <dbReference type="ARBA" id="ARBA00038414"/>
    </source>
</evidence>
<dbReference type="Pfam" id="PF01177">
    <property type="entry name" value="Asp_Glu_race"/>
    <property type="match status" value="1"/>
</dbReference>
<proteinExistence type="inferred from homology"/>
<keyword evidence="3" id="KW-1185">Reference proteome</keyword>
<dbReference type="Proteomes" id="UP000198784">
    <property type="component" value="Unassembled WGS sequence"/>
</dbReference>
<dbReference type="InterPro" id="IPR053714">
    <property type="entry name" value="Iso_Racemase_Enz_sf"/>
</dbReference>
<evidence type="ECO:0008006" key="4">
    <source>
        <dbReference type="Google" id="ProtNLM"/>
    </source>
</evidence>
<dbReference type="AlphaFoldDB" id="A0A1I5LME9"/>
<dbReference type="Gene3D" id="3.40.50.12500">
    <property type="match status" value="1"/>
</dbReference>